<protein>
    <recommendedName>
        <fullName evidence="5">RRM domain-containing protein</fullName>
    </recommendedName>
</protein>
<reference evidence="3 4" key="1">
    <citation type="journal article" date="2018" name="Nat. Ecol. Evol.">
        <title>Pezizomycetes genomes reveal the molecular basis of ectomycorrhizal truffle lifestyle.</title>
        <authorList>
            <person name="Murat C."/>
            <person name="Payen T."/>
            <person name="Noel B."/>
            <person name="Kuo A."/>
            <person name="Morin E."/>
            <person name="Chen J."/>
            <person name="Kohler A."/>
            <person name="Krizsan K."/>
            <person name="Balestrini R."/>
            <person name="Da Silva C."/>
            <person name="Montanini B."/>
            <person name="Hainaut M."/>
            <person name="Levati E."/>
            <person name="Barry K.W."/>
            <person name="Belfiori B."/>
            <person name="Cichocki N."/>
            <person name="Clum A."/>
            <person name="Dockter R.B."/>
            <person name="Fauchery L."/>
            <person name="Guy J."/>
            <person name="Iotti M."/>
            <person name="Le Tacon F."/>
            <person name="Lindquist E.A."/>
            <person name="Lipzen A."/>
            <person name="Malagnac F."/>
            <person name="Mello A."/>
            <person name="Molinier V."/>
            <person name="Miyauchi S."/>
            <person name="Poulain J."/>
            <person name="Riccioni C."/>
            <person name="Rubini A."/>
            <person name="Sitrit Y."/>
            <person name="Splivallo R."/>
            <person name="Traeger S."/>
            <person name="Wang M."/>
            <person name="Zifcakova L."/>
            <person name="Wipf D."/>
            <person name="Zambonelli A."/>
            <person name="Paolocci F."/>
            <person name="Nowrousian M."/>
            <person name="Ottonello S."/>
            <person name="Baldrian P."/>
            <person name="Spatafora J.W."/>
            <person name="Henrissat B."/>
            <person name="Nagy L.G."/>
            <person name="Aury J.M."/>
            <person name="Wincker P."/>
            <person name="Grigoriev I.V."/>
            <person name="Bonfante P."/>
            <person name="Martin F.M."/>
        </authorList>
    </citation>
    <scope>NUCLEOTIDE SEQUENCE [LARGE SCALE GENOMIC DNA]</scope>
    <source>
        <strain evidence="3 4">CCBAS932</strain>
    </source>
</reference>
<proteinExistence type="predicted"/>
<evidence type="ECO:0000313" key="3">
    <source>
        <dbReference type="EMBL" id="RPB17538.1"/>
    </source>
</evidence>
<evidence type="ECO:0000256" key="2">
    <source>
        <dbReference type="SAM" id="MobiDB-lite"/>
    </source>
</evidence>
<dbReference type="OrthoDB" id="5344869at2759"/>
<feature type="region of interest" description="Disordered" evidence="2">
    <location>
        <begin position="618"/>
        <end position="639"/>
    </location>
</feature>
<keyword evidence="1" id="KW-0175">Coiled coil</keyword>
<feature type="region of interest" description="Disordered" evidence="2">
    <location>
        <begin position="580"/>
        <end position="603"/>
    </location>
</feature>
<organism evidence="3 4">
    <name type="scientific">Morchella conica CCBAS932</name>
    <dbReference type="NCBI Taxonomy" id="1392247"/>
    <lineage>
        <taxon>Eukaryota</taxon>
        <taxon>Fungi</taxon>
        <taxon>Dikarya</taxon>
        <taxon>Ascomycota</taxon>
        <taxon>Pezizomycotina</taxon>
        <taxon>Pezizomycetes</taxon>
        <taxon>Pezizales</taxon>
        <taxon>Morchellaceae</taxon>
        <taxon>Morchella</taxon>
    </lineage>
</organism>
<accession>A0A3N4L6X6</accession>
<evidence type="ECO:0000256" key="1">
    <source>
        <dbReference type="SAM" id="Coils"/>
    </source>
</evidence>
<feature type="coiled-coil region" evidence="1">
    <location>
        <begin position="433"/>
        <end position="460"/>
    </location>
</feature>
<sequence>MSGETGGDSDNQAAMRSMDEVGTPHNLQMGRLFYHFRSTPNPSVSRGTVVVPQLDWEGVRNEMERLSIENQRLKDIIISMHLNPPATGSYRSYQGHASSTSAGNGHNLERIIGAGSLTSISSVPSPGSSVRHDGSVADDSVSISSLSSDRTTTITKTSTVPANSQPEEFFDCARLETPPDISYNATSEKDVTLNESDDSLSDCSTIRIIEVEDAFSHIDVEAEDQNVGVNKQSDREGDILIGVVSESEPGSEYPSRLRPSNNSLNAHAISSVEQGQYGTTDFWVNQRNSARSSGHLNYDVPEDFDPEQDDVLSDVETVRSDEALTAWGIERETASIETRPSSNEKGIEHESTCSDDEEGWEEFPKEINSAPNLRLCNFQTFPIPTSPGNISRAIGNIKTESSYLGEDGASTVTGDHFSTSTTKPLMNYRVHAITKTKEKANSHENLVDRFEEKKLEIDERDGMFQDRHSTLAPASCTGTESYISPHSKLFSDPSTQQSFDAYGHNMTPLTPVTLTSPAGHISRSQKSVEWMNLKPTGMDDSARIQPSSKFISENERILSSFDPMDDVIFMLKSKGEKNTLETSDITKNQEKSVNEPGNDESSVRIPGIKEMQFQALKEKGQGDISSGKVEHTVDKTPKTEPKISLETHAQETLAKNVGTPVIINKPSPRVTPIVNFSAKGKQGKITGVIPNMPNRVPKASRRISSPTTLRSRGLNVTASPMVISAKEQSRLEEPELHHKKSIRFCDVLTSNPMKPESQATKVDVNKPLASILKSTPAEPLTHLPDNNRIYNYEYIREVVVYNLPNDVTLSSLLRQVRGGLLEKALIDSHDLSARLVFVEPEAARRFYNNIHRIGFFVHTEIPAAQFSLKERLIQCSLRGFIWTNHSCEIPVHMIQNIWKHGITRCLIISNFPRDIGVMRLLEDVMELLGLPAVETKYVIEGASTDRDLSSTGVFVRIGFSCIQYAFRVGKDLSTYSPLYSSISISHDRDPCGGLINMEPPSCWTGGKEIGNDRPAAPSPAVKSQAPAKKSAPLAYTAAPTKPTMNVRADIVALWNQFDDKSHPVPVEKGPVNPHFTASAPPVADITIAFKGFSIPKKTRKSPGEFNLNIAHDKIIPQKVQIERSTIQDTPPPAVLEQVTYDNWGVGLSTKAPQPPLGAHWNYGGQDVAREYNEAITKKARRMPEVLKTPDEKPKIGNIWEDPPFIDRIVHLKNLPRGFHIARLFRFIRGGMVEHVELMPPNSEYNTSSAIIVFVDPDSVKSYKSYLKSPGLAVEVNQRVVFAENIKPEIVANIRSLGHHGARTRCLHIESLPKGTMLGEFLGVIEENMNHCSIEFEHAAVRESKDWCEAFLRLLSIGTAVFVAQVLERNYTGITITYDRDPCEGPVEELDKINLELR</sequence>
<keyword evidence="4" id="KW-1185">Reference proteome</keyword>
<evidence type="ECO:0000313" key="4">
    <source>
        <dbReference type="Proteomes" id="UP000277580"/>
    </source>
</evidence>
<feature type="region of interest" description="Disordered" evidence="2">
    <location>
        <begin position="122"/>
        <end position="165"/>
    </location>
</feature>
<evidence type="ECO:0008006" key="5">
    <source>
        <dbReference type="Google" id="ProtNLM"/>
    </source>
</evidence>
<feature type="compositionally biased region" description="Low complexity" evidence="2">
    <location>
        <begin position="137"/>
        <end position="159"/>
    </location>
</feature>
<dbReference type="EMBL" id="ML119105">
    <property type="protein sequence ID" value="RPB17538.1"/>
    <property type="molecule type" value="Genomic_DNA"/>
</dbReference>
<feature type="region of interest" description="Disordered" evidence="2">
    <location>
        <begin position="1006"/>
        <end position="1033"/>
    </location>
</feature>
<dbReference type="InParanoid" id="A0A3N4L6X6"/>
<name>A0A3N4L6X6_9PEZI</name>
<feature type="compositionally biased region" description="Basic and acidic residues" evidence="2">
    <location>
        <begin position="628"/>
        <end position="639"/>
    </location>
</feature>
<dbReference type="Proteomes" id="UP000277580">
    <property type="component" value="Unassembled WGS sequence"/>
</dbReference>
<gene>
    <name evidence="3" type="ORF">P167DRAFT_601362</name>
</gene>